<reference evidence="2" key="1">
    <citation type="journal article" date="2019" name="Sci. Rep.">
        <title>Draft genome of Tanacetum cinerariifolium, the natural source of mosquito coil.</title>
        <authorList>
            <person name="Yamashiro T."/>
            <person name="Shiraishi A."/>
            <person name="Satake H."/>
            <person name="Nakayama K."/>
        </authorList>
    </citation>
    <scope>NUCLEOTIDE SEQUENCE</scope>
</reference>
<name>A0A6L2LGG5_TANCI</name>
<feature type="compositionally biased region" description="Polar residues" evidence="1">
    <location>
        <begin position="103"/>
        <end position="115"/>
    </location>
</feature>
<feature type="region of interest" description="Disordered" evidence="1">
    <location>
        <begin position="83"/>
        <end position="115"/>
    </location>
</feature>
<gene>
    <name evidence="2" type="ORF">Tci_032228</name>
</gene>
<dbReference type="EMBL" id="BKCJ010004306">
    <property type="protein sequence ID" value="GEU60250.1"/>
    <property type="molecule type" value="Genomic_DNA"/>
</dbReference>
<accession>A0A6L2LGG5</accession>
<evidence type="ECO:0000256" key="1">
    <source>
        <dbReference type="SAM" id="MobiDB-lite"/>
    </source>
</evidence>
<organism evidence="2">
    <name type="scientific">Tanacetum cinerariifolium</name>
    <name type="common">Dalmatian daisy</name>
    <name type="synonym">Chrysanthemum cinerariifolium</name>
    <dbReference type="NCBI Taxonomy" id="118510"/>
    <lineage>
        <taxon>Eukaryota</taxon>
        <taxon>Viridiplantae</taxon>
        <taxon>Streptophyta</taxon>
        <taxon>Embryophyta</taxon>
        <taxon>Tracheophyta</taxon>
        <taxon>Spermatophyta</taxon>
        <taxon>Magnoliopsida</taxon>
        <taxon>eudicotyledons</taxon>
        <taxon>Gunneridae</taxon>
        <taxon>Pentapetalae</taxon>
        <taxon>asterids</taxon>
        <taxon>campanulids</taxon>
        <taxon>Asterales</taxon>
        <taxon>Asteraceae</taxon>
        <taxon>Asteroideae</taxon>
        <taxon>Anthemideae</taxon>
        <taxon>Anthemidinae</taxon>
        <taxon>Tanacetum</taxon>
    </lineage>
</organism>
<dbReference type="AlphaFoldDB" id="A0A6L2LGG5"/>
<protein>
    <submittedName>
        <fullName evidence="2">Uncharacterized protein</fullName>
    </submittedName>
</protein>
<comment type="caution">
    <text evidence="2">The sequence shown here is derived from an EMBL/GenBank/DDBJ whole genome shotgun (WGS) entry which is preliminary data.</text>
</comment>
<feature type="non-terminal residue" evidence="2">
    <location>
        <position position="1"/>
    </location>
</feature>
<evidence type="ECO:0000313" key="2">
    <source>
        <dbReference type="EMBL" id="GEU60250.1"/>
    </source>
</evidence>
<sequence length="115" mass="13242">FVNESIVTEPTVKKFDVETSVAKASADKPKVVSKNFGPSLIEDWISDSEDEAELKPKILKKTVKPSFTKIEFVKSKEQVKSLRKTTVKQVEKPRQNTHRPRGNQRNWNNMMSQRL</sequence>
<proteinExistence type="predicted"/>